<protein>
    <submittedName>
        <fullName evidence="1">Uncharacterized protein</fullName>
    </submittedName>
</protein>
<sequence length="97" mass="11664">MKRQLGGGLRHYWLWQQMTNEKMPGKRRWPEGVEETLFVGEFIMTKMTLSIRCLAKLIQTQKALKAKEQRCQCLTNMVRKLVKEKRPNYKPKQKRKQ</sequence>
<gene>
    <name evidence="1" type="ORF">CGOC_LOCUS7351</name>
</gene>
<dbReference type="EMBL" id="UYRV01025436">
    <property type="protein sequence ID" value="VDK77483.1"/>
    <property type="molecule type" value="Genomic_DNA"/>
</dbReference>
<proteinExistence type="predicted"/>
<evidence type="ECO:0000313" key="1">
    <source>
        <dbReference type="EMBL" id="VDK77483.1"/>
    </source>
</evidence>
<dbReference type="Proteomes" id="UP000271889">
    <property type="component" value="Unassembled WGS sequence"/>
</dbReference>
<dbReference type="AlphaFoldDB" id="A0A3P6T470"/>
<evidence type="ECO:0000313" key="2">
    <source>
        <dbReference type="Proteomes" id="UP000271889"/>
    </source>
</evidence>
<reference evidence="1 2" key="1">
    <citation type="submission" date="2018-11" db="EMBL/GenBank/DDBJ databases">
        <authorList>
            <consortium name="Pathogen Informatics"/>
        </authorList>
    </citation>
    <scope>NUCLEOTIDE SEQUENCE [LARGE SCALE GENOMIC DNA]</scope>
</reference>
<accession>A0A3P6T470</accession>
<name>A0A3P6T470_CYLGO</name>
<keyword evidence="2" id="KW-1185">Reference proteome</keyword>
<organism evidence="1 2">
    <name type="scientific">Cylicostephanus goldi</name>
    <name type="common">Nematode worm</name>
    <dbReference type="NCBI Taxonomy" id="71465"/>
    <lineage>
        <taxon>Eukaryota</taxon>
        <taxon>Metazoa</taxon>
        <taxon>Ecdysozoa</taxon>
        <taxon>Nematoda</taxon>
        <taxon>Chromadorea</taxon>
        <taxon>Rhabditida</taxon>
        <taxon>Rhabditina</taxon>
        <taxon>Rhabditomorpha</taxon>
        <taxon>Strongyloidea</taxon>
        <taxon>Strongylidae</taxon>
        <taxon>Cylicostephanus</taxon>
    </lineage>
</organism>